<reference evidence="2 3" key="1">
    <citation type="submission" date="2014-10" db="EMBL/GenBank/DDBJ databases">
        <title>Genome sequence of Ponticoccus sp. strain UMTAT08 isolated from clonal culture of toxic dinoflagellate Alexandrium tamiyavanichii.</title>
        <authorList>
            <person name="Gan H.Y."/>
            <person name="Muhd D.-D."/>
            <person name="Mohd Noor M.E."/>
            <person name="Yeong Y.S."/>
            <person name="Usup G."/>
        </authorList>
    </citation>
    <scope>NUCLEOTIDE SEQUENCE [LARGE SCALE GENOMIC DNA]</scope>
    <source>
        <strain evidence="2 3">UMTAT08</strain>
    </source>
</reference>
<dbReference type="Proteomes" id="UP000030960">
    <property type="component" value="Unassembled WGS sequence"/>
</dbReference>
<accession>A0A0B3SCD4</accession>
<sequence length="235" mass="25880">MGGEGVSLGITNKIFHFLTTRLIFASIFNIGATVSVVWIGVQYFQASVSTLESSIGRRLDAISEADSQRIEQVVNLTASINALKTELSFAKDEMSAAGRHVAEVSLQAEGLLDALTPREVIDVGLVGEGRYRFLDHTLRGVRSYRFTTQETVDLLLTWEGDLTHDLLYVETILFQRLDGFNKFVSSGTELEALQDGGGKSIVFQRLELGEYILRVSTASPAEFRLSAQVIAEETK</sequence>
<proteinExistence type="predicted"/>
<gene>
    <name evidence="2" type="ORF">OA50_00948</name>
</gene>
<organism evidence="2 3">
    <name type="scientific">Mameliella alba</name>
    <dbReference type="NCBI Taxonomy" id="561184"/>
    <lineage>
        <taxon>Bacteria</taxon>
        <taxon>Pseudomonadati</taxon>
        <taxon>Pseudomonadota</taxon>
        <taxon>Alphaproteobacteria</taxon>
        <taxon>Rhodobacterales</taxon>
        <taxon>Roseobacteraceae</taxon>
        <taxon>Mameliella</taxon>
    </lineage>
</organism>
<keyword evidence="3" id="KW-1185">Reference proteome</keyword>
<evidence type="ECO:0000313" key="2">
    <source>
        <dbReference type="EMBL" id="KHQ54356.1"/>
    </source>
</evidence>
<dbReference type="EMBL" id="JSUQ01000003">
    <property type="protein sequence ID" value="KHQ54356.1"/>
    <property type="molecule type" value="Genomic_DNA"/>
</dbReference>
<evidence type="ECO:0000256" key="1">
    <source>
        <dbReference type="SAM" id="Phobius"/>
    </source>
</evidence>
<dbReference type="AlphaFoldDB" id="A0A0B3SCD4"/>
<comment type="caution">
    <text evidence="2">The sequence shown here is derived from an EMBL/GenBank/DDBJ whole genome shotgun (WGS) entry which is preliminary data.</text>
</comment>
<protein>
    <submittedName>
        <fullName evidence="2">Uncharacterized protein</fullName>
    </submittedName>
</protein>
<name>A0A0B3SCD4_9RHOB</name>
<keyword evidence="1" id="KW-0812">Transmembrane</keyword>
<evidence type="ECO:0000313" key="3">
    <source>
        <dbReference type="Proteomes" id="UP000030960"/>
    </source>
</evidence>
<keyword evidence="1" id="KW-0472">Membrane</keyword>
<feature type="transmembrane region" description="Helical" evidence="1">
    <location>
        <begin position="22"/>
        <end position="44"/>
    </location>
</feature>
<keyword evidence="1" id="KW-1133">Transmembrane helix</keyword>